<dbReference type="InterPro" id="IPR036047">
    <property type="entry name" value="F-box-like_dom_sf"/>
</dbReference>
<evidence type="ECO:0000313" key="2">
    <source>
        <dbReference type="EMBL" id="CCD73934.1"/>
    </source>
</evidence>
<protein>
    <submittedName>
        <fullName evidence="2">F-box domain-containing protein</fullName>
    </submittedName>
</protein>
<dbReference type="InterPro" id="IPR002900">
    <property type="entry name" value="DUF38/FTH_CAE_spp"/>
</dbReference>
<evidence type="ECO:0000313" key="4">
    <source>
        <dbReference type="WormBase" id="ZC47.3"/>
    </source>
</evidence>
<dbReference type="UCSC" id="ZC47.3">
    <property type="organism name" value="c. elegans"/>
</dbReference>
<dbReference type="AGR" id="WB:WBGene00013836"/>
<evidence type="ECO:0000259" key="1">
    <source>
        <dbReference type="PROSITE" id="PS50181"/>
    </source>
</evidence>
<dbReference type="PANTHER" id="PTHR23015:SF4">
    <property type="entry name" value="DUF38 DOMAIN-CONTAINING PROTEIN-RELATED"/>
    <property type="match status" value="1"/>
</dbReference>
<dbReference type="InterPro" id="IPR001810">
    <property type="entry name" value="F-box_dom"/>
</dbReference>
<dbReference type="WormBase" id="ZC47.3">
    <property type="protein sequence ID" value="CE14998"/>
    <property type="gene ID" value="WBGene00013836"/>
    <property type="gene designation" value="fbxa-29"/>
</dbReference>
<dbReference type="PeptideAtlas" id="A4F331"/>
<keyword evidence="5" id="KW-1267">Proteomics identification</keyword>
<dbReference type="GeneID" id="191056"/>
<dbReference type="InParanoid" id="A4F331"/>
<organism evidence="2 3">
    <name type="scientific">Caenorhabditis elegans</name>
    <dbReference type="NCBI Taxonomy" id="6239"/>
    <lineage>
        <taxon>Eukaryota</taxon>
        <taxon>Metazoa</taxon>
        <taxon>Ecdysozoa</taxon>
        <taxon>Nematoda</taxon>
        <taxon>Chromadorea</taxon>
        <taxon>Rhabditida</taxon>
        <taxon>Rhabditina</taxon>
        <taxon>Rhabditomorpha</taxon>
        <taxon>Rhabditoidea</taxon>
        <taxon>Rhabditidae</taxon>
        <taxon>Peloderinae</taxon>
        <taxon>Caenorhabditis</taxon>
    </lineage>
</organism>
<dbReference type="CDD" id="cd22150">
    <property type="entry name" value="F-box_CeFBXA-like"/>
    <property type="match status" value="1"/>
</dbReference>
<evidence type="ECO:0007829" key="5">
    <source>
        <dbReference type="PeptideAtlas" id="A4F331"/>
    </source>
</evidence>
<dbReference type="FunCoup" id="A4F331">
    <property type="interactions" value="56"/>
</dbReference>
<dbReference type="AlphaFoldDB" id="A4F331"/>
<dbReference type="EMBL" id="BX284603">
    <property type="protein sequence ID" value="CCD73934.1"/>
    <property type="molecule type" value="Genomic_DNA"/>
</dbReference>
<reference evidence="2 3" key="1">
    <citation type="journal article" date="1998" name="Science">
        <title>Genome sequence of the nematode C. elegans: a platform for investigating biology.</title>
        <authorList>
            <consortium name="The C. elegans sequencing consortium"/>
            <person name="Sulson J.E."/>
            <person name="Waterston R."/>
        </authorList>
    </citation>
    <scope>NUCLEOTIDE SEQUENCE [LARGE SCALE GENOMIC DNA]</scope>
    <source>
        <strain evidence="2 3">Bristol N2</strain>
    </source>
</reference>
<dbReference type="SUPFAM" id="SSF81383">
    <property type="entry name" value="F-box domain"/>
    <property type="match status" value="1"/>
</dbReference>
<dbReference type="InterPro" id="IPR040161">
    <property type="entry name" value="FB224"/>
</dbReference>
<dbReference type="KEGG" id="cel:CELE_ZC47.3"/>
<dbReference type="Bgee" id="WBGene00013836">
    <property type="expression patterns" value="Expressed in adult organism and 1 other cell type or tissue"/>
</dbReference>
<dbReference type="CTD" id="191056"/>
<dbReference type="PROSITE" id="PS50181">
    <property type="entry name" value="FBOX"/>
    <property type="match status" value="1"/>
</dbReference>
<dbReference type="Pfam" id="PF00646">
    <property type="entry name" value="F-box"/>
    <property type="match status" value="1"/>
</dbReference>
<dbReference type="PaxDb" id="6239-ZC47.3"/>
<dbReference type="PANTHER" id="PTHR23015">
    <property type="entry name" value="UNCHARACTERIZED C.ELEGANS PROTEIN"/>
    <property type="match status" value="1"/>
</dbReference>
<sequence>MSVKQLTLLDLPIKIANEILEKLEPVELLISRKVCRSLRSAIDENVHFNKISIELCNCYVSIYFDEIEIIYSVTMNGRSYMQSNRQNKTIEGVNCMEAAFKDLKILLKHTSKLYISSKTRDRENIVSLLVDILKEDVNIHVETIALTFIPLDKVLTILPLLNAKTLREISLWESFEIDQFKKITSLDQWKNAKKFSFQLFPFNCEYIVHLFHFEEFSIKTDKFPMQSVIKVRDDLLQRCTFKKCTVSVEKFSVKPVEIARTFQPDYTGGDAFKLDYSNGKSKFEINFGDCPKERRAWKFEIKKC</sequence>
<dbReference type="OrthoDB" id="2095648at2759"/>
<proteinExistence type="evidence at protein level"/>
<evidence type="ECO:0000313" key="3">
    <source>
        <dbReference type="Proteomes" id="UP000001940"/>
    </source>
</evidence>
<dbReference type="SMR" id="A4F331"/>
<gene>
    <name evidence="2 4" type="primary">fbxa-29</name>
    <name evidence="2" type="ORF">CELE_ZC47.3</name>
    <name evidence="4" type="ORF">ZC47.3</name>
</gene>
<dbReference type="PIR" id="T27593">
    <property type="entry name" value="T27593"/>
</dbReference>
<dbReference type="PhylomeDB" id="A4F331"/>
<feature type="domain" description="F-box" evidence="1">
    <location>
        <begin position="5"/>
        <end position="51"/>
    </location>
</feature>
<dbReference type="Pfam" id="PF01827">
    <property type="entry name" value="FTH"/>
    <property type="match status" value="1"/>
</dbReference>
<keyword evidence="3" id="KW-1185">Reference proteome</keyword>
<name>A4F331_CAEEL</name>
<dbReference type="Proteomes" id="UP000001940">
    <property type="component" value="Chromosome III"/>
</dbReference>
<dbReference type="HOGENOM" id="CLU_030831_3_1_1"/>
<dbReference type="SMART" id="SM00256">
    <property type="entry name" value="FBOX"/>
    <property type="match status" value="1"/>
</dbReference>
<accession>A4F331</accession>
<dbReference type="RefSeq" id="NP_001022976.1">
    <property type="nucleotide sequence ID" value="NM_001027805.3"/>
</dbReference>